<comment type="caution">
    <text evidence="1">The sequence shown here is derived from an EMBL/GenBank/DDBJ whole genome shotgun (WGS) entry which is preliminary data.</text>
</comment>
<dbReference type="AlphaFoldDB" id="A0A812TW47"/>
<accession>A0A812TW47</accession>
<name>A0A812TW47_9DINO</name>
<protein>
    <recommendedName>
        <fullName evidence="3">Fibrinogen C-terminal domain-containing protein</fullName>
    </recommendedName>
</protein>
<keyword evidence="2" id="KW-1185">Reference proteome</keyword>
<evidence type="ECO:0008006" key="3">
    <source>
        <dbReference type="Google" id="ProtNLM"/>
    </source>
</evidence>
<gene>
    <name evidence="1" type="ORF">SNAT2548_LOCUS31130</name>
</gene>
<evidence type="ECO:0000313" key="1">
    <source>
        <dbReference type="EMBL" id="CAE7554224.1"/>
    </source>
</evidence>
<dbReference type="OrthoDB" id="430011at2759"/>
<dbReference type="Proteomes" id="UP000604046">
    <property type="component" value="Unassembled WGS sequence"/>
</dbReference>
<evidence type="ECO:0000313" key="2">
    <source>
        <dbReference type="Proteomes" id="UP000604046"/>
    </source>
</evidence>
<proteinExistence type="predicted"/>
<reference evidence="1" key="1">
    <citation type="submission" date="2021-02" db="EMBL/GenBank/DDBJ databases">
        <authorList>
            <person name="Dougan E. K."/>
            <person name="Rhodes N."/>
            <person name="Thang M."/>
            <person name="Chan C."/>
        </authorList>
    </citation>
    <scope>NUCLEOTIDE SEQUENCE</scope>
</reference>
<organism evidence="1 2">
    <name type="scientific">Symbiodinium natans</name>
    <dbReference type="NCBI Taxonomy" id="878477"/>
    <lineage>
        <taxon>Eukaryota</taxon>
        <taxon>Sar</taxon>
        <taxon>Alveolata</taxon>
        <taxon>Dinophyceae</taxon>
        <taxon>Suessiales</taxon>
        <taxon>Symbiodiniaceae</taxon>
        <taxon>Symbiodinium</taxon>
    </lineage>
</organism>
<sequence>MAGRLGPGLSGWRLGSVNIFIEVIDVKSGSHIASGSSQVMDAGLELCVFWPPARDEQDPPEQFKICTGRLVEEETWSCPDVTTDKCATTYTAAGGGAYMQCGLDGKLCLHSVFCDTTTTTTLPGFILIDDDGQWLKINQWTQGFYERQSNAYGTVRTSGPGDGKLDDNVINDIMMANKLRGPSTGHLFNVFKVTAKEANLAYYLRVRDRNYTDTRRNFDFPRYSAYQFVGDRMPQNLDTGYKDLNMGIFDAYHFGGRQSCNRFFMGHDSVDDCYWADGGRNTNKRCFSGGWYCHNKLRAHHPPLINVQMFLKLADESG</sequence>
<dbReference type="EMBL" id="CAJNDS010002640">
    <property type="protein sequence ID" value="CAE7554224.1"/>
    <property type="molecule type" value="Genomic_DNA"/>
</dbReference>